<dbReference type="STRING" id="61647.LG71_14065"/>
<reference evidence="3" key="3">
    <citation type="submission" date="2024-02" db="EMBL/GenBank/DDBJ databases">
        <authorList>
            <consortium name="Clinical and Environmental Microbiology Branch: Whole genome sequencing antimicrobial resistance pathogens in the healthcare setting"/>
        </authorList>
    </citation>
    <scope>NUCLEOTIDE SEQUENCE</scope>
    <source>
        <strain evidence="3">2021DK-00143</strain>
    </source>
</reference>
<keyword evidence="2" id="KW-0732">Signal</keyword>
<feature type="region of interest" description="Disordered" evidence="1">
    <location>
        <begin position="76"/>
        <end position="129"/>
    </location>
</feature>
<protein>
    <submittedName>
        <fullName evidence="3">DUF1090 domain-containing protein</fullName>
    </submittedName>
</protein>
<evidence type="ECO:0000313" key="5">
    <source>
        <dbReference type="EMBL" id="MDQ2309549.1"/>
    </source>
</evidence>
<evidence type="ECO:0000313" key="4">
    <source>
        <dbReference type="EMBL" id="KMK15978.1"/>
    </source>
</evidence>
<feature type="chain" id="PRO_5015029631" evidence="2">
    <location>
        <begin position="22"/>
        <end position="129"/>
    </location>
</feature>
<feature type="compositionally biased region" description="Basic and acidic residues" evidence="1">
    <location>
        <begin position="76"/>
        <end position="107"/>
    </location>
</feature>
<gene>
    <name evidence="4" type="ORF">ABW06_01720</name>
    <name evidence="3" type="ORF">QEG54_001743</name>
    <name evidence="5" type="ORF">RBJ30_10605</name>
</gene>
<dbReference type="AlphaFoldDB" id="A0A089PPZ2"/>
<dbReference type="EMBL" id="LDZF01000002">
    <property type="protein sequence ID" value="KMK15978.1"/>
    <property type="molecule type" value="Genomic_DNA"/>
</dbReference>
<reference evidence="5" key="2">
    <citation type="submission" date="2023-08" db="EMBL/GenBank/DDBJ databases">
        <title>WGS of pathogenic bacterial species, Los Angeles County Public Health Laboratories.</title>
        <authorList>
            <person name="Garrigues J.M."/>
            <person name="Green N.M."/>
        </authorList>
    </citation>
    <scope>NUCLEOTIDE SEQUENCE</scope>
    <source>
        <strain evidence="5">LACPHL-BACT-2023-00068</strain>
    </source>
</reference>
<dbReference type="EMBL" id="JAVDNV010000006">
    <property type="protein sequence ID" value="MDQ2309549.1"/>
    <property type="molecule type" value="Genomic_DNA"/>
</dbReference>
<dbReference type="GeneID" id="61385557"/>
<accession>A0A089PPZ2</accession>
<feature type="signal peptide" evidence="2">
    <location>
        <begin position="1"/>
        <end position="21"/>
    </location>
</feature>
<keyword evidence="6" id="KW-1185">Reference proteome</keyword>
<dbReference type="RefSeq" id="WP_043083240.1">
    <property type="nucleotide sequence ID" value="NZ_CACVCI010000001.1"/>
</dbReference>
<evidence type="ECO:0000256" key="1">
    <source>
        <dbReference type="SAM" id="MobiDB-lite"/>
    </source>
</evidence>
<dbReference type="Pfam" id="PF06476">
    <property type="entry name" value="DUF1090"/>
    <property type="match status" value="1"/>
</dbReference>
<comment type="caution">
    <text evidence="4">The sequence shown here is derived from an EMBL/GenBank/DDBJ whole genome shotgun (WGS) entry which is preliminary data.</text>
</comment>
<dbReference type="InterPro" id="IPR009468">
    <property type="entry name" value="DUF1090"/>
</dbReference>
<evidence type="ECO:0000313" key="6">
    <source>
        <dbReference type="Proteomes" id="UP000036196"/>
    </source>
</evidence>
<evidence type="ECO:0000313" key="3">
    <source>
        <dbReference type="EMBL" id="EML1471033.1"/>
    </source>
</evidence>
<evidence type="ECO:0000256" key="2">
    <source>
        <dbReference type="SAM" id="SignalP"/>
    </source>
</evidence>
<dbReference type="eggNOG" id="COG1422">
    <property type="taxonomic scope" value="Bacteria"/>
</dbReference>
<sequence length="129" mass="14293">MKKTLTLTCALLMLSAPAAFARQQTSATGCDAKAQHIQRQLEHARAHGNTNRAAGLQKALYDVNTNCTDAGLKAEREAKVRQKQQKVAERRQELEEAKADGRPEKISKKQQKLNKAQDELREAQAALSK</sequence>
<dbReference type="Proteomes" id="UP000036196">
    <property type="component" value="Unassembled WGS sequence"/>
</dbReference>
<reference evidence="4 6" key="1">
    <citation type="submission" date="2015-05" db="EMBL/GenBank/DDBJ databases">
        <title>Genome sequences of Pluralibacter gergoviae.</title>
        <authorList>
            <person name="Greninger A.L."/>
            <person name="Miller S."/>
        </authorList>
    </citation>
    <scope>NUCLEOTIDE SEQUENCE [LARGE SCALE GENOMIC DNA]</scope>
    <source>
        <strain evidence="4 6">JS81F13</strain>
    </source>
</reference>
<dbReference type="EMBL" id="ABLOKC030000007">
    <property type="protein sequence ID" value="EML1471033.1"/>
    <property type="molecule type" value="Genomic_DNA"/>
</dbReference>
<organism evidence="4 6">
    <name type="scientific">Pluralibacter gergoviae</name>
    <name type="common">Enterobacter gergoviae</name>
    <dbReference type="NCBI Taxonomy" id="61647"/>
    <lineage>
        <taxon>Bacteria</taxon>
        <taxon>Pseudomonadati</taxon>
        <taxon>Pseudomonadota</taxon>
        <taxon>Gammaproteobacteria</taxon>
        <taxon>Enterobacterales</taxon>
        <taxon>Enterobacteriaceae</taxon>
        <taxon>Pluralibacter</taxon>
    </lineage>
</organism>
<dbReference type="KEGG" id="pge:LG71_14065"/>
<dbReference type="Proteomes" id="UP001236270">
    <property type="component" value="Unassembled WGS sequence"/>
</dbReference>
<proteinExistence type="predicted"/>
<dbReference type="PATRIC" id="fig|61647.13.peg.1080"/>
<dbReference type="OrthoDB" id="8689941at2"/>
<name>A0A089PPZ2_PLUGE</name>